<keyword evidence="5" id="KW-0804">Transcription</keyword>
<protein>
    <submittedName>
        <fullName evidence="11">Uncharacterized protein</fullName>
    </submittedName>
</protein>
<keyword evidence="4" id="KW-0238">DNA-binding</keyword>
<dbReference type="SUPFAM" id="SSF57667">
    <property type="entry name" value="beta-beta-alpha zinc fingers"/>
    <property type="match status" value="1"/>
</dbReference>
<dbReference type="SMART" id="SM00066">
    <property type="entry name" value="GAL4"/>
    <property type="match status" value="1"/>
</dbReference>
<dbReference type="GeneID" id="98147120"/>
<dbReference type="InterPro" id="IPR007219">
    <property type="entry name" value="XnlR_reg_dom"/>
</dbReference>
<dbReference type="Pfam" id="PF04082">
    <property type="entry name" value="Fungal_trans"/>
    <property type="match status" value="1"/>
</dbReference>
<evidence type="ECO:0000313" key="12">
    <source>
        <dbReference type="Proteomes" id="UP001610432"/>
    </source>
</evidence>
<accession>A0ABR4M4C5</accession>
<dbReference type="Pfam" id="PF00172">
    <property type="entry name" value="Zn_clus"/>
    <property type="match status" value="1"/>
</dbReference>
<comment type="caution">
    <text evidence="11">The sequence shown here is derived from an EMBL/GenBank/DDBJ whole genome shotgun (WGS) entry which is preliminary data.</text>
</comment>
<dbReference type="PANTHER" id="PTHR47660">
    <property type="entry name" value="TRANSCRIPTION FACTOR WITH C2H2 AND ZN(2)-CYS(6) DNA BINDING DOMAIN (EUROFUNG)-RELATED-RELATED"/>
    <property type="match status" value="1"/>
</dbReference>
<feature type="domain" description="C2H2-type" evidence="10">
    <location>
        <begin position="15"/>
        <end position="42"/>
    </location>
</feature>
<feature type="domain" description="Zn(2)-C6 fungal-type" evidence="9">
    <location>
        <begin position="80"/>
        <end position="109"/>
    </location>
</feature>
<evidence type="ECO:0000256" key="5">
    <source>
        <dbReference type="ARBA" id="ARBA00023163"/>
    </source>
</evidence>
<keyword evidence="6" id="KW-0539">Nucleus</keyword>
<dbReference type="PROSITE" id="PS50157">
    <property type="entry name" value="ZINC_FINGER_C2H2_2"/>
    <property type="match status" value="2"/>
</dbReference>
<dbReference type="Gene3D" id="3.30.160.60">
    <property type="entry name" value="Classic Zinc Finger"/>
    <property type="match status" value="2"/>
</dbReference>
<dbReference type="PROSITE" id="PS50048">
    <property type="entry name" value="ZN2_CY6_FUNGAL_2"/>
    <property type="match status" value="1"/>
</dbReference>
<evidence type="ECO:0000256" key="6">
    <source>
        <dbReference type="ARBA" id="ARBA00023242"/>
    </source>
</evidence>
<sequence length="976" mass="107178">MTSRGSAQSQSRGAIQCDLCQATFSRQEHLSRHTRSHTTERPFQCRKCGKRFARHDVLQRHRQSHAIKPFESLDGRTGRACKECALCRVRCSRGNPCERCIQRGIQCIYPQTRRRKEQQQPPAPRGNGSRPRATNRGDSDHSPVRPPATTTTTTAITTTNPNPDTPQVDMRRHELEQPGLEPFNVLPATADSINGVGWFPRGSNSALGMDSDGMMAGSGLALDGQILENDFSDLIQSMPSVNWLSPQGPELLFQEGQLDASLLTELNSAAVDTERALWGFDRAQYAPICNGLDPGTISNRLQEAPRSHPTPMGSLPSESGQSVVESPMSLSTEGTYYVDGSAGRAPFHGRSGWRPSKRSHGGVESGMPTTGEGTANPGEHGHSEPLLSDTSYEGCVQSLLIECETLGINQDIVPLPSLSDMQTLVQLYFNGLHATYPFLLKHPTLFTQPSAWILLWAVAVIGSRFANTAGYHRLGAALADVLGCALGARVDRFQSGEEGALWLPGTGNTGSSPLDLVTLQAALLYNLSLLHSVEAAKSLDVVSGPEISSVQAEGLAGPESVFERWLVREARIRTGWMIWLLDSVCIYQFNCSPLFQLGDIKAPLPCHEDFWHASPGFVPQSERGHNQVTLLDALEMLYMEKKLPPNLGDLSTIILIFAICRRTREATMQHQTELTFWSPNAKISPRASPRRAGETWPPILSSLSKWRNSACDCLDILHWNANGRASRAGGWEHPAIFHLHIARLILLAPIQHIQQLAMSAGTSPPGPISGPPKYMTGYNHVLRWAALDQYKARLSVIHAGALLWHVRRYSSNNFLEPFGIYAASLVIWAYSISTQVIRGKSLPENIVLDAQSPLQGDTAPAPEPPSTDQQEILESEDSDGQAELPVIQLDRPCDDEIVQAYVRFGHRMSARMHRVGDICSPGASQRILKKGIRLLASSRNPVDSDDSQILPSWEIEKSYSQCLQALSSNPLLTQDH</sequence>
<name>A0ABR4M4C5_9EURO</name>
<evidence type="ECO:0000256" key="1">
    <source>
        <dbReference type="ARBA" id="ARBA00022723"/>
    </source>
</evidence>
<dbReference type="Proteomes" id="UP001610432">
    <property type="component" value="Unassembled WGS sequence"/>
</dbReference>
<evidence type="ECO:0000256" key="8">
    <source>
        <dbReference type="SAM" id="MobiDB-lite"/>
    </source>
</evidence>
<dbReference type="InterPro" id="IPR036864">
    <property type="entry name" value="Zn2-C6_fun-type_DNA-bd_sf"/>
</dbReference>
<feature type="compositionally biased region" description="Low complexity" evidence="8">
    <location>
        <begin position="147"/>
        <end position="166"/>
    </location>
</feature>
<dbReference type="PANTHER" id="PTHR47660:SF7">
    <property type="entry name" value="TRANSCRIPTION FACTOR WITH C2H2 AND ZN(2)-CYS(6) DNA BINDING DOMAIN (EUROFUNG)"/>
    <property type="match status" value="1"/>
</dbReference>
<evidence type="ECO:0000256" key="4">
    <source>
        <dbReference type="ARBA" id="ARBA00023125"/>
    </source>
</evidence>
<keyword evidence="2" id="KW-0862">Zinc</keyword>
<dbReference type="SUPFAM" id="SSF57701">
    <property type="entry name" value="Zn2/Cys6 DNA-binding domain"/>
    <property type="match status" value="1"/>
</dbReference>
<evidence type="ECO:0000259" key="10">
    <source>
        <dbReference type="PROSITE" id="PS50157"/>
    </source>
</evidence>
<feature type="region of interest" description="Disordered" evidence="8">
    <location>
        <begin position="301"/>
        <end position="322"/>
    </location>
</feature>
<evidence type="ECO:0000256" key="7">
    <source>
        <dbReference type="PROSITE-ProRule" id="PRU00042"/>
    </source>
</evidence>
<reference evidence="11 12" key="1">
    <citation type="submission" date="2024-07" db="EMBL/GenBank/DDBJ databases">
        <title>Section-level genome sequencing and comparative genomics of Aspergillus sections Usti and Cavernicolus.</title>
        <authorList>
            <consortium name="Lawrence Berkeley National Laboratory"/>
            <person name="Nybo J.L."/>
            <person name="Vesth T.C."/>
            <person name="Theobald S."/>
            <person name="Frisvad J.C."/>
            <person name="Larsen T.O."/>
            <person name="Kjaerboelling I."/>
            <person name="Rothschild-Mancinelli K."/>
            <person name="Lyhne E.K."/>
            <person name="Kogle M.E."/>
            <person name="Barry K."/>
            <person name="Clum A."/>
            <person name="Na H."/>
            <person name="Ledsgaard L."/>
            <person name="Lin J."/>
            <person name="Lipzen A."/>
            <person name="Kuo A."/>
            <person name="Riley R."/>
            <person name="Mondo S."/>
            <person name="Labutti K."/>
            <person name="Haridas S."/>
            <person name="Pangalinan J."/>
            <person name="Salamov A.A."/>
            <person name="Simmons B.A."/>
            <person name="Magnuson J.K."/>
            <person name="Chen J."/>
            <person name="Drula E."/>
            <person name="Henrissat B."/>
            <person name="Wiebenga A."/>
            <person name="Lubbers R.J."/>
            <person name="Gomes A.C."/>
            <person name="Macurrencykelacurrency M.R."/>
            <person name="Stajich J."/>
            <person name="Grigoriev I.V."/>
            <person name="Mortensen U.H."/>
            <person name="De Vries R.P."/>
            <person name="Baker S.E."/>
            <person name="Andersen M.R."/>
        </authorList>
    </citation>
    <scope>NUCLEOTIDE SEQUENCE [LARGE SCALE GENOMIC DNA]</scope>
    <source>
        <strain evidence="11 12">CBS 449.75</strain>
    </source>
</reference>
<feature type="region of interest" description="Disordered" evidence="8">
    <location>
        <begin position="347"/>
        <end position="386"/>
    </location>
</feature>
<dbReference type="CDD" id="cd00067">
    <property type="entry name" value="GAL4"/>
    <property type="match status" value="1"/>
</dbReference>
<dbReference type="SMART" id="SM00355">
    <property type="entry name" value="ZnF_C2H2"/>
    <property type="match status" value="2"/>
</dbReference>
<dbReference type="Gene3D" id="4.10.240.10">
    <property type="entry name" value="Zn(2)-C6 fungal-type DNA-binding domain"/>
    <property type="match status" value="1"/>
</dbReference>
<dbReference type="EMBL" id="JBFXLQ010000003">
    <property type="protein sequence ID" value="KAL2871433.1"/>
    <property type="molecule type" value="Genomic_DNA"/>
</dbReference>
<dbReference type="InterPro" id="IPR013087">
    <property type="entry name" value="Znf_C2H2_type"/>
</dbReference>
<keyword evidence="12" id="KW-1185">Reference proteome</keyword>
<organism evidence="11 12">
    <name type="scientific">Aspergillus lucknowensis</name>
    <dbReference type="NCBI Taxonomy" id="176173"/>
    <lineage>
        <taxon>Eukaryota</taxon>
        <taxon>Fungi</taxon>
        <taxon>Dikarya</taxon>
        <taxon>Ascomycota</taxon>
        <taxon>Pezizomycotina</taxon>
        <taxon>Eurotiomycetes</taxon>
        <taxon>Eurotiomycetidae</taxon>
        <taxon>Eurotiales</taxon>
        <taxon>Aspergillaceae</taxon>
        <taxon>Aspergillus</taxon>
        <taxon>Aspergillus subgen. Nidulantes</taxon>
    </lineage>
</organism>
<dbReference type="RefSeq" id="XP_070890412.1">
    <property type="nucleotide sequence ID" value="XM_071032048.1"/>
</dbReference>
<dbReference type="InterPro" id="IPR036236">
    <property type="entry name" value="Znf_C2H2_sf"/>
</dbReference>
<dbReference type="CDD" id="cd12148">
    <property type="entry name" value="fungal_TF_MHR"/>
    <property type="match status" value="1"/>
</dbReference>
<dbReference type="PROSITE" id="PS00028">
    <property type="entry name" value="ZINC_FINGER_C2H2_1"/>
    <property type="match status" value="2"/>
</dbReference>
<dbReference type="InterPro" id="IPR001138">
    <property type="entry name" value="Zn2Cys6_DnaBD"/>
</dbReference>
<evidence type="ECO:0000256" key="3">
    <source>
        <dbReference type="ARBA" id="ARBA00023015"/>
    </source>
</evidence>
<feature type="domain" description="C2H2-type" evidence="10">
    <location>
        <begin position="43"/>
        <end position="66"/>
    </location>
</feature>
<gene>
    <name evidence="11" type="ORF">BJX67DRAFT_377205</name>
</gene>
<evidence type="ECO:0000259" key="9">
    <source>
        <dbReference type="PROSITE" id="PS50048"/>
    </source>
</evidence>
<feature type="region of interest" description="Disordered" evidence="8">
    <location>
        <begin position="112"/>
        <end position="169"/>
    </location>
</feature>
<keyword evidence="3" id="KW-0805">Transcription regulation</keyword>
<dbReference type="PROSITE" id="PS00463">
    <property type="entry name" value="ZN2_CY6_FUNGAL_1"/>
    <property type="match status" value="1"/>
</dbReference>
<proteinExistence type="predicted"/>
<evidence type="ECO:0000313" key="11">
    <source>
        <dbReference type="EMBL" id="KAL2871433.1"/>
    </source>
</evidence>
<feature type="region of interest" description="Disordered" evidence="8">
    <location>
        <begin position="853"/>
        <end position="879"/>
    </location>
</feature>
<keyword evidence="1" id="KW-0479">Metal-binding</keyword>
<evidence type="ECO:0000256" key="2">
    <source>
        <dbReference type="ARBA" id="ARBA00022833"/>
    </source>
</evidence>
<keyword evidence="7" id="KW-0863">Zinc-finger</keyword>